<evidence type="ECO:0000259" key="5">
    <source>
        <dbReference type="PROSITE" id="PS50931"/>
    </source>
</evidence>
<evidence type="ECO:0000313" key="7">
    <source>
        <dbReference type="Proteomes" id="UP000035444"/>
    </source>
</evidence>
<dbReference type="InterPro" id="IPR058163">
    <property type="entry name" value="LysR-type_TF_proteobact-type"/>
</dbReference>
<dbReference type="Proteomes" id="UP000035444">
    <property type="component" value="Unassembled WGS sequence"/>
</dbReference>
<evidence type="ECO:0000256" key="1">
    <source>
        <dbReference type="ARBA" id="ARBA00009437"/>
    </source>
</evidence>
<comment type="caution">
    <text evidence="6">The sequence shown here is derived from an EMBL/GenBank/DDBJ whole genome shotgun (WGS) entry which is preliminary data.</text>
</comment>
<comment type="similarity">
    <text evidence="1">Belongs to the LysR transcriptional regulatory family.</text>
</comment>
<name>A0A0H2MHB1_9PROT</name>
<dbReference type="SUPFAM" id="SSF53850">
    <property type="entry name" value="Periplasmic binding protein-like II"/>
    <property type="match status" value="1"/>
</dbReference>
<evidence type="ECO:0000256" key="3">
    <source>
        <dbReference type="ARBA" id="ARBA00023125"/>
    </source>
</evidence>
<dbReference type="PROSITE" id="PS50931">
    <property type="entry name" value="HTH_LYSR"/>
    <property type="match status" value="1"/>
</dbReference>
<proteinExistence type="inferred from homology"/>
<evidence type="ECO:0000256" key="2">
    <source>
        <dbReference type="ARBA" id="ARBA00023015"/>
    </source>
</evidence>
<dbReference type="FunFam" id="3.40.190.290:FF:000001">
    <property type="entry name" value="Transcriptional regulator, LysR family"/>
    <property type="match status" value="1"/>
</dbReference>
<dbReference type="Pfam" id="PF03466">
    <property type="entry name" value="LysR_substrate"/>
    <property type="match status" value="1"/>
</dbReference>
<dbReference type="CDD" id="cd08422">
    <property type="entry name" value="PBP2_CrgA_like"/>
    <property type="match status" value="1"/>
</dbReference>
<feature type="domain" description="HTH lysR-type" evidence="5">
    <location>
        <begin position="1"/>
        <end position="59"/>
    </location>
</feature>
<dbReference type="Gene3D" id="1.10.10.10">
    <property type="entry name" value="Winged helix-like DNA-binding domain superfamily/Winged helix DNA-binding domain"/>
    <property type="match status" value="1"/>
</dbReference>
<dbReference type="FunFam" id="1.10.10.10:FF:000001">
    <property type="entry name" value="LysR family transcriptional regulator"/>
    <property type="match status" value="1"/>
</dbReference>
<dbReference type="Pfam" id="PF00126">
    <property type="entry name" value="HTH_1"/>
    <property type="match status" value="1"/>
</dbReference>
<keyword evidence="4" id="KW-0804">Transcription</keyword>
<dbReference type="GO" id="GO:0006351">
    <property type="term" value="P:DNA-templated transcription"/>
    <property type="evidence" value="ECO:0007669"/>
    <property type="project" value="TreeGrafter"/>
</dbReference>
<reference evidence="6 7" key="1">
    <citation type="submission" date="2015-03" db="EMBL/GenBank/DDBJ databases">
        <title>Genome Sequence of Kiloniella spongiae MEBiC09566, isolated from a marine sponge.</title>
        <authorList>
            <person name="Shao Z."/>
            <person name="Wang L."/>
            <person name="Li X."/>
        </authorList>
    </citation>
    <scope>NUCLEOTIDE SEQUENCE [LARGE SCALE GENOMIC DNA]</scope>
    <source>
        <strain evidence="6 7">MEBiC09566</strain>
    </source>
</reference>
<dbReference type="PANTHER" id="PTHR30537:SF5">
    <property type="entry name" value="HTH-TYPE TRANSCRIPTIONAL ACTIVATOR TTDR-RELATED"/>
    <property type="match status" value="1"/>
</dbReference>
<dbReference type="RefSeq" id="WP_047762896.1">
    <property type="nucleotide sequence ID" value="NZ_LAQL01000003.1"/>
</dbReference>
<organism evidence="6 7">
    <name type="scientific">Kiloniella spongiae</name>
    <dbReference type="NCBI Taxonomy" id="1489064"/>
    <lineage>
        <taxon>Bacteria</taxon>
        <taxon>Pseudomonadati</taxon>
        <taxon>Pseudomonadota</taxon>
        <taxon>Alphaproteobacteria</taxon>
        <taxon>Rhodospirillales</taxon>
        <taxon>Kiloniellaceae</taxon>
        <taxon>Kiloniella</taxon>
    </lineage>
</organism>
<evidence type="ECO:0000313" key="6">
    <source>
        <dbReference type="EMBL" id="KLN61561.1"/>
    </source>
</evidence>
<dbReference type="GO" id="GO:0003700">
    <property type="term" value="F:DNA-binding transcription factor activity"/>
    <property type="evidence" value="ECO:0007669"/>
    <property type="project" value="InterPro"/>
</dbReference>
<dbReference type="AlphaFoldDB" id="A0A0H2MHB1"/>
<dbReference type="PANTHER" id="PTHR30537">
    <property type="entry name" value="HTH-TYPE TRANSCRIPTIONAL REGULATOR"/>
    <property type="match status" value="1"/>
</dbReference>
<dbReference type="STRING" id="1489064.WH96_04125"/>
<keyword evidence="7" id="KW-1185">Reference proteome</keyword>
<sequence length="296" mass="33537">MDKFRAITVFRRVIELGSFKAAAEDLNLSKAAVSKNINELENYLKSPLIIRTTRRMNVTENGLRYYNHVRNILDEMANADLSILEDTQQLRGELRISMPMSFGLETINPAVCQFMKLYPQVNIDVLMSDQYVNLVDQGIDIAIRGGGQLKDSSLRSRKLVELNRVLCASPAYIENAPELLEPDDLSFHNCLIYSLSLSPTNWVFKNENEIRELNLLAGSYVVNNGLALKQAALAGVGVILTPEILVRDELEAGKLLRLLPAWKVDAHALYAVYPYHRETSHKIRTFIDFLSKLDRK</sequence>
<protein>
    <submittedName>
        <fullName evidence="6">Transcriptional regulator</fullName>
    </submittedName>
</protein>
<dbReference type="Gene3D" id="3.40.190.290">
    <property type="match status" value="1"/>
</dbReference>
<dbReference type="InterPro" id="IPR036388">
    <property type="entry name" value="WH-like_DNA-bd_sf"/>
</dbReference>
<keyword evidence="2" id="KW-0805">Transcription regulation</keyword>
<dbReference type="SUPFAM" id="SSF46785">
    <property type="entry name" value="Winged helix' DNA-binding domain"/>
    <property type="match status" value="1"/>
</dbReference>
<dbReference type="InterPro" id="IPR036390">
    <property type="entry name" value="WH_DNA-bd_sf"/>
</dbReference>
<accession>A0A0H2MHB1</accession>
<dbReference type="InterPro" id="IPR005119">
    <property type="entry name" value="LysR_subst-bd"/>
</dbReference>
<dbReference type="PATRIC" id="fig|1489064.4.peg.2007"/>
<keyword evidence="3" id="KW-0238">DNA-binding</keyword>
<evidence type="ECO:0000256" key="4">
    <source>
        <dbReference type="ARBA" id="ARBA00023163"/>
    </source>
</evidence>
<dbReference type="EMBL" id="LAQL01000003">
    <property type="protein sequence ID" value="KLN61561.1"/>
    <property type="molecule type" value="Genomic_DNA"/>
</dbReference>
<dbReference type="GO" id="GO:0043565">
    <property type="term" value="F:sequence-specific DNA binding"/>
    <property type="evidence" value="ECO:0007669"/>
    <property type="project" value="TreeGrafter"/>
</dbReference>
<dbReference type="OrthoDB" id="9813056at2"/>
<dbReference type="InterPro" id="IPR000847">
    <property type="entry name" value="LysR_HTH_N"/>
</dbReference>
<gene>
    <name evidence="6" type="ORF">WH96_04125</name>
</gene>